<dbReference type="AlphaFoldDB" id="A0AAE3ALD6"/>
<dbReference type="PANTHER" id="PTHR47371:SF3">
    <property type="entry name" value="PHOSPHOGLYCEROL TRANSFERASE I"/>
    <property type="match status" value="1"/>
</dbReference>
<comment type="caution">
    <text evidence="9">The sequence shown here is derived from an EMBL/GenBank/DDBJ whole genome shotgun (WGS) entry which is preliminary data.</text>
</comment>
<dbReference type="Proteomes" id="UP001199424">
    <property type="component" value="Unassembled WGS sequence"/>
</dbReference>
<evidence type="ECO:0000256" key="4">
    <source>
        <dbReference type="ARBA" id="ARBA00022692"/>
    </source>
</evidence>
<dbReference type="InterPro" id="IPR050448">
    <property type="entry name" value="OpgB/LTA_synthase_biosynth"/>
</dbReference>
<proteinExistence type="predicted"/>
<evidence type="ECO:0000256" key="1">
    <source>
        <dbReference type="ARBA" id="ARBA00004651"/>
    </source>
</evidence>
<comment type="pathway">
    <text evidence="2">Cell wall biogenesis; lipoteichoic acid biosynthesis.</text>
</comment>
<evidence type="ECO:0000256" key="6">
    <source>
        <dbReference type="ARBA" id="ARBA00023136"/>
    </source>
</evidence>
<dbReference type="SUPFAM" id="SSF53649">
    <property type="entry name" value="Alkaline phosphatase-like"/>
    <property type="match status" value="1"/>
</dbReference>
<evidence type="ECO:0000313" key="10">
    <source>
        <dbReference type="Proteomes" id="UP001199424"/>
    </source>
</evidence>
<organism evidence="9 10">
    <name type="scientific">Hominenteromicrobium mulieris</name>
    <dbReference type="NCBI Taxonomy" id="2885357"/>
    <lineage>
        <taxon>Bacteria</taxon>
        <taxon>Bacillati</taxon>
        <taxon>Bacillota</taxon>
        <taxon>Clostridia</taxon>
        <taxon>Eubacteriales</taxon>
        <taxon>Oscillospiraceae</taxon>
        <taxon>Hominenteromicrobium</taxon>
    </lineage>
</organism>
<dbReference type="InterPro" id="IPR000917">
    <property type="entry name" value="Sulfatase_N"/>
</dbReference>
<evidence type="ECO:0000313" key="9">
    <source>
        <dbReference type="EMBL" id="MCC2137622.1"/>
    </source>
</evidence>
<evidence type="ECO:0000256" key="7">
    <source>
        <dbReference type="SAM" id="Phobius"/>
    </source>
</evidence>
<keyword evidence="6 7" id="KW-0472">Membrane</keyword>
<reference evidence="9" key="1">
    <citation type="submission" date="2021-10" db="EMBL/GenBank/DDBJ databases">
        <title>Anaerobic single-cell dispensing facilitates the cultivation of human gut bacteria.</title>
        <authorList>
            <person name="Afrizal A."/>
        </authorList>
    </citation>
    <scope>NUCLEOTIDE SEQUENCE</scope>
    <source>
        <strain evidence="9">CLA-AA-H250</strain>
    </source>
</reference>
<evidence type="ECO:0000256" key="2">
    <source>
        <dbReference type="ARBA" id="ARBA00004936"/>
    </source>
</evidence>
<feature type="transmembrane region" description="Helical" evidence="7">
    <location>
        <begin position="58"/>
        <end position="76"/>
    </location>
</feature>
<keyword evidence="10" id="KW-1185">Reference proteome</keyword>
<name>A0AAE3ALD6_9FIRM</name>
<evidence type="ECO:0000256" key="5">
    <source>
        <dbReference type="ARBA" id="ARBA00022989"/>
    </source>
</evidence>
<feature type="domain" description="Sulfatase N-terminal" evidence="8">
    <location>
        <begin position="247"/>
        <end position="509"/>
    </location>
</feature>
<sequence length="663" mass="74807">MEDIRRFLHTLCGLFEKGTRIRGILGCFLGGLFLNIVIELMDRQSLSAVLVLLESHPLAFLENVLILTFSLSLCLFSKRRWFFGILIGTVWLGLGIANLYVLSYRVSPLSAIDFAILQLDWSFIGIYMSVPAFILLVIAVILLLAGLVMLFKKCPKSPVHRLFNTAVSVILLCACIVIPYLPTSLGFGENTYTDVIRLTENYGFTYTFTRSLVDTGIDRPEDYSARRVRAIAAEVLRTKDKAPEDVPNIIFLQLESFFDVNRLKDVTFSENPVPYFEELKETCPSGYFTAPSVGAGTANTEFEVITQMNVQDFGTGEYPYKTILQETPCESIAYDLKKLGLASHVIHNNTATFYDRNIVFPKLGFDSFTTLEYMNHVETNEIGWAKDKILTKEIVRALSETKERDLIYTISVQPHGAYPEESETADIKVLSGIEDPALRGQMEYYATQIHEVDEFLRTLTDVLTTWEEPTVLVLYGDHMPSLEISKDMLDLSAGGLFETEYVIWSNCGVGGADRNVKAYQLSSRVLELLDINVGTLTKFHQLNPWRGAYETELRTLQYDMLYGDRVVYHGEQPFEETDMRFGTRDITVNTAYVQNDMLMVRGKNFTPYSVIYVDGNAKETTFLSEYAVTCAADDIEKGDRVTVRQVAEDGTELSEAIADPYGD</sequence>
<dbReference type="InterPro" id="IPR017850">
    <property type="entry name" value="Alkaline_phosphatase_core_sf"/>
</dbReference>
<dbReference type="CDD" id="cd16015">
    <property type="entry name" value="LTA_synthase"/>
    <property type="match status" value="1"/>
</dbReference>
<feature type="transmembrane region" description="Helical" evidence="7">
    <location>
        <begin position="81"/>
        <end position="101"/>
    </location>
</feature>
<evidence type="ECO:0000256" key="3">
    <source>
        <dbReference type="ARBA" id="ARBA00022475"/>
    </source>
</evidence>
<keyword evidence="5 7" id="KW-1133">Transmembrane helix</keyword>
<keyword evidence="3" id="KW-1003">Cell membrane</keyword>
<dbReference type="RefSeq" id="WP_308449805.1">
    <property type="nucleotide sequence ID" value="NZ_JAJEQC010000012.1"/>
</dbReference>
<gene>
    <name evidence="9" type="ORF">LKD31_11455</name>
</gene>
<comment type="subcellular location">
    <subcellularLocation>
        <location evidence="1">Cell membrane</location>
        <topology evidence="1">Multi-pass membrane protein</topology>
    </subcellularLocation>
</comment>
<feature type="transmembrane region" description="Helical" evidence="7">
    <location>
        <begin position="21"/>
        <end position="38"/>
    </location>
</feature>
<dbReference type="Gene3D" id="3.40.720.10">
    <property type="entry name" value="Alkaline Phosphatase, subunit A"/>
    <property type="match status" value="1"/>
</dbReference>
<keyword evidence="4 7" id="KW-0812">Transmembrane</keyword>
<protein>
    <submittedName>
        <fullName evidence="9">LTA synthase family protein</fullName>
    </submittedName>
</protein>
<dbReference type="PANTHER" id="PTHR47371">
    <property type="entry name" value="LIPOTEICHOIC ACID SYNTHASE"/>
    <property type="match status" value="1"/>
</dbReference>
<dbReference type="EMBL" id="JAJEQC010000012">
    <property type="protein sequence ID" value="MCC2137622.1"/>
    <property type="molecule type" value="Genomic_DNA"/>
</dbReference>
<accession>A0AAE3ALD6</accession>
<dbReference type="GO" id="GO:0005886">
    <property type="term" value="C:plasma membrane"/>
    <property type="evidence" value="ECO:0007669"/>
    <property type="project" value="UniProtKB-SubCell"/>
</dbReference>
<feature type="transmembrane region" description="Helical" evidence="7">
    <location>
        <begin position="162"/>
        <end position="181"/>
    </location>
</feature>
<evidence type="ECO:0000259" key="8">
    <source>
        <dbReference type="Pfam" id="PF00884"/>
    </source>
</evidence>
<feature type="transmembrane region" description="Helical" evidence="7">
    <location>
        <begin position="121"/>
        <end position="150"/>
    </location>
</feature>
<dbReference type="Pfam" id="PF00884">
    <property type="entry name" value="Sulfatase"/>
    <property type="match status" value="1"/>
</dbReference>